<evidence type="ECO:0000313" key="5">
    <source>
        <dbReference type="Proteomes" id="UP000319094"/>
    </source>
</evidence>
<dbReference type="EMBL" id="VFON01000001">
    <property type="protein sequence ID" value="TQL42952.1"/>
    <property type="molecule type" value="Genomic_DNA"/>
</dbReference>
<evidence type="ECO:0000313" key="4">
    <source>
        <dbReference type="EMBL" id="TQL42952.1"/>
    </source>
</evidence>
<keyword evidence="5" id="KW-1185">Reference proteome</keyword>
<dbReference type="AlphaFoldDB" id="A0A542Y4F2"/>
<evidence type="ECO:0000259" key="3">
    <source>
        <dbReference type="Pfam" id="PF02275"/>
    </source>
</evidence>
<sequence>MTMCTRFLWSSAGEPGSGNVLVGRSMDWFEDTRTVLAVRPRGATRQSAPGDAGSFEWTAEFGSIVCLMYGEIAVDGLNEAGFQVSGLYLAESDYGARDEDRPGLALAQAIQCLLDRFANVADAVAWLTESNVQIIPLDIGGKPGTGHIALADRGGDSAIIEFIDGELTVHHGSAYTVMANSPVYAEQLELERRYAGLGGDDPLPGGTDSPDRFARAAFYSARLPKTEDEREASAYVFSVIRNASAPFGTADPVRPNVSTTRWRTVADLTASRFFFESTSSPNVVWVRLDRFDLAPGPELRFDPQATMAVSGLVNAEFVAA</sequence>
<dbReference type="Proteomes" id="UP000319094">
    <property type="component" value="Unassembled WGS sequence"/>
</dbReference>
<dbReference type="InterPro" id="IPR029055">
    <property type="entry name" value="Ntn_hydrolases_N"/>
</dbReference>
<evidence type="ECO:0000256" key="2">
    <source>
        <dbReference type="ARBA" id="ARBA00022801"/>
    </source>
</evidence>
<feature type="domain" description="Choloylglycine hydrolase/NAAA C-terminal" evidence="3">
    <location>
        <begin position="16"/>
        <end position="293"/>
    </location>
</feature>
<dbReference type="CDD" id="cd01902">
    <property type="entry name" value="Ntn_CGH"/>
    <property type="match status" value="1"/>
</dbReference>
<dbReference type="PANTHER" id="PTHR35527">
    <property type="entry name" value="CHOLOYLGLYCINE HYDROLASE"/>
    <property type="match status" value="1"/>
</dbReference>
<reference evidence="4 5" key="1">
    <citation type="submission" date="2019-06" db="EMBL/GenBank/DDBJ databases">
        <title>Sequencing the genomes of 1000 actinobacteria strains.</title>
        <authorList>
            <person name="Klenk H.-P."/>
        </authorList>
    </citation>
    <scope>NUCLEOTIDE SEQUENCE [LARGE SCALE GENOMIC DNA]</scope>
    <source>
        <strain evidence="4 5">DSM 8803</strain>
    </source>
</reference>
<dbReference type="Gene3D" id="3.60.60.10">
    <property type="entry name" value="Penicillin V Acylase, Chain A"/>
    <property type="match status" value="1"/>
</dbReference>
<accession>A0A542Y4F2</accession>
<keyword evidence="2 4" id="KW-0378">Hydrolase</keyword>
<dbReference type="Pfam" id="PF02275">
    <property type="entry name" value="CBAH"/>
    <property type="match status" value="1"/>
</dbReference>
<name>A0A542Y4F2_9MICO</name>
<comment type="similarity">
    <text evidence="1">Belongs to the peptidase C59 family.</text>
</comment>
<dbReference type="GO" id="GO:0016787">
    <property type="term" value="F:hydrolase activity"/>
    <property type="evidence" value="ECO:0007669"/>
    <property type="project" value="UniProtKB-KW"/>
</dbReference>
<organism evidence="4 5">
    <name type="scientific">Leucobacter komagatae</name>
    <dbReference type="NCBI Taxonomy" id="55969"/>
    <lineage>
        <taxon>Bacteria</taxon>
        <taxon>Bacillati</taxon>
        <taxon>Actinomycetota</taxon>
        <taxon>Actinomycetes</taxon>
        <taxon>Micrococcales</taxon>
        <taxon>Microbacteriaceae</taxon>
        <taxon>Leucobacter</taxon>
    </lineage>
</organism>
<evidence type="ECO:0000256" key="1">
    <source>
        <dbReference type="ARBA" id="ARBA00006625"/>
    </source>
</evidence>
<protein>
    <submittedName>
        <fullName evidence="4">Choloylglycine hydrolase</fullName>
    </submittedName>
</protein>
<proteinExistence type="inferred from homology"/>
<comment type="caution">
    <text evidence="4">The sequence shown here is derived from an EMBL/GenBank/DDBJ whole genome shotgun (WGS) entry which is preliminary data.</text>
</comment>
<dbReference type="InterPro" id="IPR029132">
    <property type="entry name" value="CBAH/NAAA_C"/>
</dbReference>
<dbReference type="SUPFAM" id="SSF56235">
    <property type="entry name" value="N-terminal nucleophile aminohydrolases (Ntn hydrolases)"/>
    <property type="match status" value="1"/>
</dbReference>
<dbReference type="PANTHER" id="PTHR35527:SF2">
    <property type="entry name" value="HYDROLASE"/>
    <property type="match status" value="1"/>
</dbReference>
<dbReference type="InterPro" id="IPR052193">
    <property type="entry name" value="Peptidase_C59"/>
</dbReference>
<gene>
    <name evidence="4" type="ORF">FB468_0963</name>
</gene>